<comment type="function">
    <text evidence="1">Component of the Mediator complex, a coactivator involved in the regulated transcription of nearly all RNA polymerase II-dependent genes. Mediator functions as a bridge to convey information from gene-specific regulatory proteins to the basal RNA polymerase II transcription machinery. Mediator is recruited to promoters by direct interactions with regulatory proteins and serves as a scaffold for the assembly of a functional preinitiation complex with RNA polymerase II and the general transcription factors.</text>
</comment>
<proteinExistence type="inferred from homology"/>
<dbReference type="GO" id="GO:0006357">
    <property type="term" value="P:regulation of transcription by RNA polymerase II"/>
    <property type="evidence" value="ECO:0007669"/>
    <property type="project" value="InterPro"/>
</dbReference>
<dbReference type="Gene3D" id="6.10.250.2610">
    <property type="match status" value="1"/>
</dbReference>
<comment type="subcellular location">
    <subcellularLocation>
        <location evidence="1">Nucleus</location>
    </subcellularLocation>
</comment>
<keyword evidence="1" id="KW-0539">Nucleus</keyword>
<feature type="region of interest" description="Disordered" evidence="2">
    <location>
        <begin position="273"/>
        <end position="295"/>
    </location>
</feature>
<feature type="compositionally biased region" description="Basic and acidic residues" evidence="2">
    <location>
        <begin position="281"/>
        <end position="295"/>
    </location>
</feature>
<feature type="compositionally biased region" description="Acidic residues" evidence="2">
    <location>
        <begin position="222"/>
        <end position="233"/>
    </location>
</feature>
<evidence type="ECO:0000313" key="3">
    <source>
        <dbReference type="EMBL" id="KAK5701504.1"/>
    </source>
</evidence>
<dbReference type="Proteomes" id="UP001310594">
    <property type="component" value="Unassembled WGS sequence"/>
</dbReference>
<comment type="caution">
    <text evidence="3">The sequence shown here is derived from an EMBL/GenBank/DDBJ whole genome shotgun (WGS) entry which is preliminary data.</text>
</comment>
<evidence type="ECO:0000313" key="4">
    <source>
        <dbReference type="Proteomes" id="UP001310594"/>
    </source>
</evidence>
<accession>A0AAN8A3B8</accession>
<organism evidence="3 4">
    <name type="scientific">Elasticomyces elasticus</name>
    <dbReference type="NCBI Taxonomy" id="574655"/>
    <lineage>
        <taxon>Eukaryota</taxon>
        <taxon>Fungi</taxon>
        <taxon>Dikarya</taxon>
        <taxon>Ascomycota</taxon>
        <taxon>Pezizomycotina</taxon>
        <taxon>Dothideomycetes</taxon>
        <taxon>Dothideomycetidae</taxon>
        <taxon>Mycosphaerellales</taxon>
        <taxon>Teratosphaeriaceae</taxon>
        <taxon>Elasticomyces</taxon>
    </lineage>
</organism>
<evidence type="ECO:0000256" key="2">
    <source>
        <dbReference type="SAM" id="MobiDB-lite"/>
    </source>
</evidence>
<keyword evidence="1" id="KW-0804">Transcription</keyword>
<keyword evidence="1" id="KW-0010">Activator</keyword>
<sequence>MSLDKQQVAALDRLRTQLAVAARQLGSSRENLIRGDPLQPWESLQGDVHFIVKNIVAVQDTLEKHREFLTSLHAYPLPSFPGYSKEVLLQNVMRKKLDVAPEDWVAKYSKPRVQANRADGMEIDGADGELEDKDFPQLWREVAADSRTFAKDFVYRGTYRDAYTIEERETGVQNVVTGLKRNLGGKPHAMKPSERSGTLHAFFGFKTNKEEDNGVVDHELVVSDEDSDEETEDVPMGGVVPDSQPRAPPEPDVDASLPPLNMEKMLRFMTTGITMAEQDDEEKRKKAADEERRKR</sequence>
<dbReference type="AlphaFoldDB" id="A0AAN8A3B8"/>
<dbReference type="Pfam" id="PF10232">
    <property type="entry name" value="Med8"/>
    <property type="match status" value="1"/>
</dbReference>
<comment type="similarity">
    <text evidence="1">Belongs to the Mediator complex subunit 8 family.</text>
</comment>
<dbReference type="GO" id="GO:0003712">
    <property type="term" value="F:transcription coregulator activity"/>
    <property type="evidence" value="ECO:0007669"/>
    <property type="project" value="InterPro"/>
</dbReference>
<comment type="subunit">
    <text evidence="1">Component of the Mediator complex.</text>
</comment>
<protein>
    <recommendedName>
        <fullName evidence="1">Mediator of RNA polymerase II transcription subunit 8</fullName>
    </recommendedName>
    <alternativeName>
        <fullName evidence="1">Mediator complex subunit 8</fullName>
    </alternativeName>
</protein>
<evidence type="ECO:0000256" key="1">
    <source>
        <dbReference type="RuleBase" id="RU364144"/>
    </source>
</evidence>
<gene>
    <name evidence="1 3" type="primary">MED8</name>
    <name evidence="3" type="ORF">LTR97_004319</name>
</gene>
<reference evidence="3" key="1">
    <citation type="submission" date="2023-08" db="EMBL/GenBank/DDBJ databases">
        <title>Black Yeasts Isolated from many extreme environments.</title>
        <authorList>
            <person name="Coleine C."/>
            <person name="Stajich J.E."/>
            <person name="Selbmann L."/>
        </authorList>
    </citation>
    <scope>NUCLEOTIDE SEQUENCE</scope>
    <source>
        <strain evidence="3">CCFEE 5810</strain>
    </source>
</reference>
<name>A0AAN8A3B8_9PEZI</name>
<dbReference type="GO" id="GO:0016592">
    <property type="term" value="C:mediator complex"/>
    <property type="evidence" value="ECO:0007669"/>
    <property type="project" value="InterPro"/>
</dbReference>
<dbReference type="EMBL" id="JAVRQU010000006">
    <property type="protein sequence ID" value="KAK5701504.1"/>
    <property type="molecule type" value="Genomic_DNA"/>
</dbReference>
<dbReference type="InterPro" id="IPR019364">
    <property type="entry name" value="Mediatior_Med8_fun/met"/>
</dbReference>
<keyword evidence="1" id="KW-0805">Transcription regulation</keyword>
<feature type="region of interest" description="Disordered" evidence="2">
    <location>
        <begin position="222"/>
        <end position="259"/>
    </location>
</feature>